<organism evidence="3 4">
    <name type="scientific">Treponema putidum</name>
    <dbReference type="NCBI Taxonomy" id="221027"/>
    <lineage>
        <taxon>Bacteria</taxon>
        <taxon>Pseudomonadati</taxon>
        <taxon>Spirochaetota</taxon>
        <taxon>Spirochaetia</taxon>
        <taxon>Spirochaetales</taxon>
        <taxon>Treponemataceae</taxon>
        <taxon>Treponema</taxon>
    </lineage>
</organism>
<evidence type="ECO:0000256" key="1">
    <source>
        <dbReference type="SAM" id="Phobius"/>
    </source>
</evidence>
<dbReference type="InterPro" id="IPR010390">
    <property type="entry name" value="ABC-2_transporter-like"/>
</dbReference>
<protein>
    <recommendedName>
        <fullName evidence="6">ABC-2 type transport system permease protein</fullName>
    </recommendedName>
</protein>
<feature type="transmembrane region" description="Helical" evidence="1">
    <location>
        <begin position="60"/>
        <end position="81"/>
    </location>
</feature>
<dbReference type="Pfam" id="PF06182">
    <property type="entry name" value="ABC2_membrane_6"/>
    <property type="match status" value="1"/>
</dbReference>
<feature type="transmembrane region" description="Helical" evidence="1">
    <location>
        <begin position="114"/>
        <end position="132"/>
    </location>
</feature>
<dbReference type="EMBL" id="CP038802">
    <property type="protein sequence ID" value="UTY27754.1"/>
    <property type="molecule type" value="Genomic_DNA"/>
</dbReference>
<dbReference type="PANTHER" id="PTHR36833">
    <property type="entry name" value="SLR0610 PROTEIN-RELATED"/>
    <property type="match status" value="1"/>
</dbReference>
<dbReference type="Proteomes" id="UP001059401">
    <property type="component" value="Chromosome"/>
</dbReference>
<keyword evidence="1" id="KW-0812">Transmembrane</keyword>
<dbReference type="Proteomes" id="UP001058682">
    <property type="component" value="Chromosome"/>
</dbReference>
<name>A0AAE9MQN3_9SPIR</name>
<evidence type="ECO:0000313" key="4">
    <source>
        <dbReference type="Proteomes" id="UP001058682"/>
    </source>
</evidence>
<accession>A0AAE9MQN3</accession>
<reference evidence="3" key="1">
    <citation type="submission" date="2019-04" db="EMBL/GenBank/DDBJ databases">
        <title>Whole genome sequencing of oral phylogroup 2 treponemes.</title>
        <authorList>
            <person name="Chan Y."/>
            <person name="Zeng H.H."/>
            <person name="Yu X.L."/>
            <person name="Leung W.K."/>
            <person name="Watt R.M."/>
        </authorList>
    </citation>
    <scope>NUCLEOTIDE SEQUENCE</scope>
    <source>
        <strain evidence="3">OMZ 835</strain>
        <strain evidence="2">OMZ 847</strain>
    </source>
</reference>
<feature type="transmembrane region" description="Helical" evidence="1">
    <location>
        <begin position="138"/>
        <end position="164"/>
    </location>
</feature>
<evidence type="ECO:0000313" key="2">
    <source>
        <dbReference type="EMBL" id="UTY27754.1"/>
    </source>
</evidence>
<evidence type="ECO:0000313" key="3">
    <source>
        <dbReference type="EMBL" id="UTY32669.1"/>
    </source>
</evidence>
<feature type="transmembrane region" description="Helical" evidence="1">
    <location>
        <begin position="226"/>
        <end position="244"/>
    </location>
</feature>
<sequence>MNIINRFFLISLKKNFAYPANCFFIILDDLFDLAGIWIFWNSLFALGLKAASWNYNSLTVFMGFSFICTAISALFIGTYFIEYYILNGSLDLCLVKPINPILYILLERANFFRISFRFLLGLGFVLYGLIKLQALKVLIPALIICTAATVAIENIRLTVSFLGFKIGKAYELLELSFSFLEIKKYPLNFFPAVLQKIFTYVIPVMFTATAPARLYSFSGGKNYFQLFIWMIVLSIQFFLSYILCNTALKKGLSLYESAV</sequence>
<dbReference type="AlphaFoldDB" id="A0AAE9MQN3"/>
<dbReference type="PANTHER" id="PTHR36833:SF1">
    <property type="entry name" value="INTEGRAL MEMBRANE TRANSPORT PROTEIN"/>
    <property type="match status" value="1"/>
</dbReference>
<keyword evidence="5" id="KW-1185">Reference proteome</keyword>
<evidence type="ECO:0008006" key="6">
    <source>
        <dbReference type="Google" id="ProtNLM"/>
    </source>
</evidence>
<feature type="transmembrane region" description="Helical" evidence="1">
    <location>
        <begin position="21"/>
        <end position="40"/>
    </location>
</feature>
<dbReference type="RefSeq" id="WP_255805790.1">
    <property type="nucleotide sequence ID" value="NZ_CP038802.1"/>
</dbReference>
<keyword evidence="1" id="KW-0472">Membrane</keyword>
<dbReference type="EMBL" id="CP038804">
    <property type="protein sequence ID" value="UTY32669.1"/>
    <property type="molecule type" value="Genomic_DNA"/>
</dbReference>
<evidence type="ECO:0000313" key="5">
    <source>
        <dbReference type="Proteomes" id="UP001059401"/>
    </source>
</evidence>
<keyword evidence="1" id="KW-1133">Transmembrane helix</keyword>
<gene>
    <name evidence="3" type="ORF">E4N74_00555</name>
    <name evidence="2" type="ORF">E4N76_01205</name>
</gene>
<proteinExistence type="predicted"/>